<feature type="non-terminal residue" evidence="1">
    <location>
        <position position="1"/>
    </location>
</feature>
<dbReference type="STRING" id="31234.E3NVW7"/>
<organism evidence="2">
    <name type="scientific">Caenorhabditis remanei</name>
    <name type="common">Caenorhabditis vulgaris</name>
    <dbReference type="NCBI Taxonomy" id="31234"/>
    <lineage>
        <taxon>Eukaryota</taxon>
        <taxon>Metazoa</taxon>
        <taxon>Ecdysozoa</taxon>
        <taxon>Nematoda</taxon>
        <taxon>Chromadorea</taxon>
        <taxon>Rhabditida</taxon>
        <taxon>Rhabditina</taxon>
        <taxon>Rhabditomorpha</taxon>
        <taxon>Rhabditoidea</taxon>
        <taxon>Rhabditidae</taxon>
        <taxon>Peloderinae</taxon>
        <taxon>Caenorhabditis</taxon>
    </lineage>
</organism>
<dbReference type="EMBL" id="DS271194">
    <property type="protein sequence ID" value="EFO99633.1"/>
    <property type="molecule type" value="Genomic_DNA"/>
</dbReference>
<dbReference type="HOGENOM" id="CLU_2127191_0_0_1"/>
<dbReference type="eggNOG" id="KOG0035">
    <property type="taxonomic scope" value="Eukaryota"/>
</dbReference>
<gene>
    <name evidence="1" type="ORF">CRE_15859</name>
</gene>
<sequence length="114" mass="12472">WTIVIEELNSKGKRKSIAAVPINVRLFILDLPDHKSELKLKLRPLSPHLKSCTLIILLGSTLISEVSAGDDVSITSSAANSSFVEKTPVTDETDATSDVRGNLSYFEAKCVNFR</sequence>
<accession>E3NVW7</accession>
<proteinExistence type="predicted"/>
<keyword evidence="2" id="KW-1185">Reference proteome</keyword>
<protein>
    <submittedName>
        <fullName evidence="1">Uncharacterized protein</fullName>
    </submittedName>
</protein>
<reference evidence="1" key="1">
    <citation type="submission" date="2007-07" db="EMBL/GenBank/DDBJ databases">
        <title>PCAP assembly of the Caenorhabditis remanei genome.</title>
        <authorList>
            <consortium name="The Caenorhabditis remanei Sequencing Consortium"/>
            <person name="Wilson R.K."/>
        </authorList>
    </citation>
    <scope>NUCLEOTIDE SEQUENCE [LARGE SCALE GENOMIC DNA]</scope>
    <source>
        <strain evidence="1">PB4641</strain>
    </source>
</reference>
<evidence type="ECO:0000313" key="1">
    <source>
        <dbReference type="EMBL" id="EFO99633.1"/>
    </source>
</evidence>
<dbReference type="InParanoid" id="E3NVW7"/>
<name>E3NVW7_CAERE</name>
<dbReference type="OrthoDB" id="5972258at2759"/>
<dbReference type="AlphaFoldDB" id="E3NVW7"/>
<evidence type="ECO:0000313" key="2">
    <source>
        <dbReference type="Proteomes" id="UP000008281"/>
    </source>
</evidence>
<dbReference type="Proteomes" id="UP000008281">
    <property type="component" value="Unassembled WGS sequence"/>
</dbReference>